<evidence type="ECO:0000256" key="1">
    <source>
        <dbReference type="SAM" id="MobiDB-lite"/>
    </source>
</evidence>
<dbReference type="EMBL" id="MNPL01001925">
    <property type="protein sequence ID" value="OQR78678.1"/>
    <property type="molecule type" value="Genomic_DNA"/>
</dbReference>
<keyword evidence="3" id="KW-1185">Reference proteome</keyword>
<reference evidence="2 3" key="1">
    <citation type="journal article" date="2017" name="Gigascience">
        <title>Draft genome of the honey bee ectoparasitic mite, Tropilaelaps mercedesae, is shaped by the parasitic life history.</title>
        <authorList>
            <person name="Dong X."/>
            <person name="Armstrong S.D."/>
            <person name="Xia D."/>
            <person name="Makepeace B.L."/>
            <person name="Darby A.C."/>
            <person name="Kadowaki T."/>
        </authorList>
    </citation>
    <scope>NUCLEOTIDE SEQUENCE [LARGE SCALE GENOMIC DNA]</scope>
    <source>
        <strain evidence="2">Wuxi-XJTLU</strain>
    </source>
</reference>
<dbReference type="InParanoid" id="A0A1V9XZ88"/>
<protein>
    <submittedName>
        <fullName evidence="2">Uncharacterized protein</fullName>
    </submittedName>
</protein>
<gene>
    <name evidence="2" type="ORF">BIW11_06253</name>
</gene>
<proteinExistence type="predicted"/>
<dbReference type="Proteomes" id="UP000192247">
    <property type="component" value="Unassembled WGS sequence"/>
</dbReference>
<feature type="region of interest" description="Disordered" evidence="1">
    <location>
        <begin position="57"/>
        <end position="81"/>
    </location>
</feature>
<comment type="caution">
    <text evidence="2">The sequence shown here is derived from an EMBL/GenBank/DDBJ whole genome shotgun (WGS) entry which is preliminary data.</text>
</comment>
<evidence type="ECO:0000313" key="3">
    <source>
        <dbReference type="Proteomes" id="UP000192247"/>
    </source>
</evidence>
<accession>A0A1V9XZ88</accession>
<feature type="compositionally biased region" description="Basic and acidic residues" evidence="1">
    <location>
        <begin position="57"/>
        <end position="69"/>
    </location>
</feature>
<feature type="non-terminal residue" evidence="2">
    <location>
        <position position="282"/>
    </location>
</feature>
<organism evidence="2 3">
    <name type="scientific">Tropilaelaps mercedesae</name>
    <dbReference type="NCBI Taxonomy" id="418985"/>
    <lineage>
        <taxon>Eukaryota</taxon>
        <taxon>Metazoa</taxon>
        <taxon>Ecdysozoa</taxon>
        <taxon>Arthropoda</taxon>
        <taxon>Chelicerata</taxon>
        <taxon>Arachnida</taxon>
        <taxon>Acari</taxon>
        <taxon>Parasitiformes</taxon>
        <taxon>Mesostigmata</taxon>
        <taxon>Gamasina</taxon>
        <taxon>Dermanyssoidea</taxon>
        <taxon>Laelapidae</taxon>
        <taxon>Tropilaelaps</taxon>
    </lineage>
</organism>
<name>A0A1V9XZ88_9ACAR</name>
<sequence>MSAPGLLLAGVVYNGECPADNTASNGATVDSKAFILTEIKKEPECLDQAVVDDHNVSIKEEQSPKEDAKGGITPKTETSSRSFVPAEIKTEPMEQILPEVEVDAESASILDPTEASFTETPSCQPTRWIVVKNAPDSGGGQAADGVQKKVLPVFRSSLPQLVVPQSQLPAPTIVATTILASPPVVTSLAKRTILTPLIIKQNPTSQPGVTVIRPTPFEMLRPKPVVSAKPGAVVTPIKISEVTRNGGSNRRKQVFVQIRNPAVTSVHQPNVDMNTAAVNHPP</sequence>
<dbReference type="AlphaFoldDB" id="A0A1V9XZ88"/>
<evidence type="ECO:0000313" key="2">
    <source>
        <dbReference type="EMBL" id="OQR78678.1"/>
    </source>
</evidence>